<keyword evidence="2" id="KW-1185">Reference proteome</keyword>
<protein>
    <submittedName>
        <fullName evidence="1">Uncharacterized protein</fullName>
    </submittedName>
</protein>
<dbReference type="Proteomes" id="UP001500839">
    <property type="component" value="Unassembled WGS sequence"/>
</dbReference>
<accession>A0ABP9CZB8</accession>
<organism evidence="1 2">
    <name type="scientific">Tomitella cavernea</name>
    <dbReference type="NCBI Taxonomy" id="1387982"/>
    <lineage>
        <taxon>Bacteria</taxon>
        <taxon>Bacillati</taxon>
        <taxon>Actinomycetota</taxon>
        <taxon>Actinomycetes</taxon>
        <taxon>Mycobacteriales</taxon>
        <taxon>Tomitella</taxon>
    </lineage>
</organism>
<reference evidence="2" key="1">
    <citation type="journal article" date="2019" name="Int. J. Syst. Evol. Microbiol.">
        <title>The Global Catalogue of Microorganisms (GCM) 10K type strain sequencing project: providing services to taxonomists for standard genome sequencing and annotation.</title>
        <authorList>
            <consortium name="The Broad Institute Genomics Platform"/>
            <consortium name="The Broad Institute Genome Sequencing Center for Infectious Disease"/>
            <person name="Wu L."/>
            <person name="Ma J."/>
        </authorList>
    </citation>
    <scope>NUCLEOTIDE SEQUENCE [LARGE SCALE GENOMIC DNA]</scope>
    <source>
        <strain evidence="2">JCM 18542</strain>
    </source>
</reference>
<proteinExistence type="predicted"/>
<name>A0ABP9CZB8_9ACTN</name>
<gene>
    <name evidence="1" type="ORF">GCM10023353_30120</name>
</gene>
<dbReference type="EMBL" id="BAABKQ010000001">
    <property type="protein sequence ID" value="GAA4820294.1"/>
    <property type="molecule type" value="Genomic_DNA"/>
</dbReference>
<evidence type="ECO:0000313" key="2">
    <source>
        <dbReference type="Proteomes" id="UP001500839"/>
    </source>
</evidence>
<sequence>MLDRWCSSGGVVADAVPATPYPDARYRTRIMWWDRAEVLVNAERGQAHKIAEEAAVFAAALGGSAPAVQP</sequence>
<dbReference type="RefSeq" id="WP_242474593.1">
    <property type="nucleotide sequence ID" value="NZ_BAABKQ010000001.1"/>
</dbReference>
<comment type="caution">
    <text evidence="1">The sequence shown here is derived from an EMBL/GenBank/DDBJ whole genome shotgun (WGS) entry which is preliminary data.</text>
</comment>
<evidence type="ECO:0000313" key="1">
    <source>
        <dbReference type="EMBL" id="GAA4820294.1"/>
    </source>
</evidence>